<feature type="region of interest" description="Disordered" evidence="1">
    <location>
        <begin position="97"/>
        <end position="116"/>
    </location>
</feature>
<sequence>MTNLFSIYDHQETLLELSNKTSKLRIYKSVGNNIKVCASLNGSNDDFFIPAEHLDKLLTYKSVHHAYKYAKRFELPNSKELFDAHIDNLIALDKAHKAKNTQSQSNPEDKPQSDEEDGTPIVVMIAKDNNSAKVGFHPPLAGLPVCHPSTSPLLGRGGSFISASALPFRQKSHIFGVGVGDVPALALSSP</sequence>
<accession>A0A378TUW4</accession>
<organism evidence="2 3">
    <name type="scientific">Moraxella lacunata</name>
    <dbReference type="NCBI Taxonomy" id="477"/>
    <lineage>
        <taxon>Bacteria</taxon>
        <taxon>Pseudomonadati</taxon>
        <taxon>Pseudomonadota</taxon>
        <taxon>Gammaproteobacteria</taxon>
        <taxon>Moraxellales</taxon>
        <taxon>Moraxellaceae</taxon>
        <taxon>Moraxella</taxon>
    </lineage>
</organism>
<dbReference type="EMBL" id="UGQU01000003">
    <property type="protein sequence ID" value="STZ63523.1"/>
    <property type="molecule type" value="Genomic_DNA"/>
</dbReference>
<dbReference type="RefSeq" id="WP_115007824.1">
    <property type="nucleotide sequence ID" value="NZ_UGQU01000003.1"/>
</dbReference>
<evidence type="ECO:0000256" key="1">
    <source>
        <dbReference type="SAM" id="MobiDB-lite"/>
    </source>
</evidence>
<gene>
    <name evidence="2" type="ORF">NCTC10359_01954</name>
</gene>
<protein>
    <submittedName>
        <fullName evidence="2">Uncharacterized protein</fullName>
    </submittedName>
</protein>
<evidence type="ECO:0000313" key="2">
    <source>
        <dbReference type="EMBL" id="STZ63523.1"/>
    </source>
</evidence>
<evidence type="ECO:0000313" key="3">
    <source>
        <dbReference type="Proteomes" id="UP000254437"/>
    </source>
</evidence>
<dbReference type="AlphaFoldDB" id="A0A378TUW4"/>
<reference evidence="2 3" key="1">
    <citation type="submission" date="2018-06" db="EMBL/GenBank/DDBJ databases">
        <authorList>
            <consortium name="Pathogen Informatics"/>
            <person name="Doyle S."/>
        </authorList>
    </citation>
    <scope>NUCLEOTIDE SEQUENCE [LARGE SCALE GENOMIC DNA]</scope>
    <source>
        <strain evidence="2 3">NCTC10359</strain>
    </source>
</reference>
<name>A0A378TUW4_MORLA</name>
<proteinExistence type="predicted"/>
<dbReference type="Proteomes" id="UP000254437">
    <property type="component" value="Unassembled WGS sequence"/>
</dbReference>